<evidence type="ECO:0000313" key="3">
    <source>
        <dbReference type="Proteomes" id="UP001205566"/>
    </source>
</evidence>
<dbReference type="Proteomes" id="UP001205566">
    <property type="component" value="Unassembled WGS sequence"/>
</dbReference>
<proteinExistence type="predicted"/>
<name>A0ABT1P3W6_9GAMM</name>
<keyword evidence="3" id="KW-1185">Reference proteome</keyword>
<reference evidence="2" key="1">
    <citation type="thesis" date="2020" institute="Technische Universitat Dresden" country="Dresden, Germany">
        <title>The Agarolytic System of Microbulbifer elongatus PORT2, Isolated from Batu Karas, Pangandaran West Java Indonesia.</title>
        <authorList>
            <person name="Anggraeni S.R."/>
        </authorList>
    </citation>
    <scope>NUCLEOTIDE SEQUENCE</scope>
    <source>
        <strain evidence="2">PORT2</strain>
    </source>
</reference>
<organism evidence="2 3">
    <name type="scientific">Microbulbifer elongatus</name>
    <dbReference type="NCBI Taxonomy" id="86173"/>
    <lineage>
        <taxon>Bacteria</taxon>
        <taxon>Pseudomonadati</taxon>
        <taxon>Pseudomonadota</taxon>
        <taxon>Gammaproteobacteria</taxon>
        <taxon>Cellvibrionales</taxon>
        <taxon>Microbulbiferaceae</taxon>
        <taxon>Microbulbifer</taxon>
    </lineage>
</organism>
<accession>A0ABT1P3W6</accession>
<sequence>MFQSLDDLLKALNPQIVGSLKRAIELGKWPNGVALTAEQKSLCGEAVAHWEQRHAAPTERVGYVPPKATPCADKPDSEEAVTWVNS</sequence>
<feature type="region of interest" description="Disordered" evidence="1">
    <location>
        <begin position="61"/>
        <end position="86"/>
    </location>
</feature>
<dbReference type="EMBL" id="JACASI010000039">
    <property type="protein sequence ID" value="MCQ3830802.1"/>
    <property type="molecule type" value="Genomic_DNA"/>
</dbReference>
<comment type="caution">
    <text evidence="2">The sequence shown here is derived from an EMBL/GenBank/DDBJ whole genome shotgun (WGS) entry which is preliminary data.</text>
</comment>
<dbReference type="RefSeq" id="WP_231759518.1">
    <property type="nucleotide sequence ID" value="NZ_CP088953.1"/>
</dbReference>
<evidence type="ECO:0000256" key="1">
    <source>
        <dbReference type="SAM" id="MobiDB-lite"/>
    </source>
</evidence>
<evidence type="ECO:0000313" key="2">
    <source>
        <dbReference type="EMBL" id="MCQ3830802.1"/>
    </source>
</evidence>
<gene>
    <name evidence="2" type="ORF">HXX02_15295</name>
</gene>
<dbReference type="Pfam" id="PF07023">
    <property type="entry name" value="DUF1315"/>
    <property type="match status" value="1"/>
</dbReference>
<dbReference type="InterPro" id="IPR009749">
    <property type="entry name" value="DUF1315"/>
</dbReference>
<protein>
    <submittedName>
        <fullName evidence="2">DUF1315 family protein</fullName>
    </submittedName>
</protein>